<dbReference type="GO" id="GO:0005507">
    <property type="term" value="F:copper ion binding"/>
    <property type="evidence" value="ECO:0007669"/>
    <property type="project" value="InterPro"/>
</dbReference>
<evidence type="ECO:0000256" key="1">
    <source>
        <dbReference type="SAM" id="SignalP"/>
    </source>
</evidence>
<dbReference type="OrthoDB" id="914406at2"/>
<dbReference type="GO" id="GO:0016641">
    <property type="term" value="F:oxidoreductase activity, acting on the CH-NH2 group of donors, oxygen as acceptor"/>
    <property type="evidence" value="ECO:0007669"/>
    <property type="project" value="InterPro"/>
</dbReference>
<evidence type="ECO:0000313" key="3">
    <source>
        <dbReference type="Proteomes" id="UP000282084"/>
    </source>
</evidence>
<keyword evidence="3" id="KW-1185">Reference proteome</keyword>
<sequence length="309" mass="33184">MISKLRAAAAAAMTAAALGAPATDRPLLPDLRQAPIGCPGGARVDPRSCTAWDVCPVADVAAPSGSCVDSGPIAAVRLRFTTAVDNVGDGPLVIYGERDSVDQPAMRARQAFQSSGDRSIPRTFDEAQHAIPSTVYYEPAPAHVHWHLLGFEHFRLRTTGGATLVTDRKNGFCLGDRYEAPDARELPNRPTDASTPEGRLAAFLRDNRCGHHQPSALEVVEGISVGTGDDYDYRVDYQWLDLTDVPSGVYDVVNVANPDRTLVEKSYDNNASSIAISVRWPGGGARPRVITAPPKVELLRSCPGRERCA</sequence>
<dbReference type="AlphaFoldDB" id="A0A495W221"/>
<dbReference type="Proteomes" id="UP000282084">
    <property type="component" value="Unassembled WGS sequence"/>
</dbReference>
<organism evidence="2 3">
    <name type="scientific">Saccharothrix australiensis</name>
    <dbReference type="NCBI Taxonomy" id="2072"/>
    <lineage>
        <taxon>Bacteria</taxon>
        <taxon>Bacillati</taxon>
        <taxon>Actinomycetota</taxon>
        <taxon>Actinomycetes</taxon>
        <taxon>Pseudonocardiales</taxon>
        <taxon>Pseudonocardiaceae</taxon>
        <taxon>Saccharothrix</taxon>
    </lineage>
</organism>
<gene>
    <name evidence="2" type="ORF">C8E97_4112</name>
</gene>
<name>A0A495W221_9PSEU</name>
<dbReference type="EMBL" id="RBXO01000001">
    <property type="protein sequence ID" value="RKT55444.1"/>
    <property type="molecule type" value="Genomic_DNA"/>
</dbReference>
<feature type="signal peptide" evidence="1">
    <location>
        <begin position="1"/>
        <end position="22"/>
    </location>
</feature>
<evidence type="ECO:0000313" key="2">
    <source>
        <dbReference type="EMBL" id="RKT55444.1"/>
    </source>
</evidence>
<accession>A0A495W221</accession>
<keyword evidence="1" id="KW-0732">Signal</keyword>
<reference evidence="2 3" key="1">
    <citation type="submission" date="2018-10" db="EMBL/GenBank/DDBJ databases">
        <title>Sequencing the genomes of 1000 actinobacteria strains.</title>
        <authorList>
            <person name="Klenk H.-P."/>
        </authorList>
    </citation>
    <scope>NUCLEOTIDE SEQUENCE [LARGE SCALE GENOMIC DNA]</scope>
    <source>
        <strain evidence="2 3">DSM 43800</strain>
    </source>
</reference>
<dbReference type="RefSeq" id="WP_121007142.1">
    <property type="nucleotide sequence ID" value="NZ_RBXO01000001.1"/>
</dbReference>
<comment type="caution">
    <text evidence="2">The sequence shown here is derived from an EMBL/GenBank/DDBJ whole genome shotgun (WGS) entry which is preliminary data.</text>
</comment>
<protein>
    <submittedName>
        <fullName evidence="2">Lysyl oxidase</fullName>
    </submittedName>
</protein>
<feature type="chain" id="PRO_5019723729" evidence="1">
    <location>
        <begin position="23"/>
        <end position="309"/>
    </location>
</feature>
<dbReference type="InterPro" id="IPR001695">
    <property type="entry name" value="Lysyl_oxidase"/>
</dbReference>
<proteinExistence type="predicted"/>
<dbReference type="Pfam" id="PF01186">
    <property type="entry name" value="Lysyl_oxidase"/>
    <property type="match status" value="1"/>
</dbReference>